<dbReference type="InterPro" id="IPR004013">
    <property type="entry name" value="PHP_dom"/>
</dbReference>
<protein>
    <submittedName>
        <fullName evidence="2">PHP domain-containing protein</fullName>
    </submittedName>
</protein>
<dbReference type="PANTHER" id="PTHR42924">
    <property type="entry name" value="EXONUCLEASE"/>
    <property type="match status" value="1"/>
</dbReference>
<reference evidence="2 3" key="1">
    <citation type="submission" date="2018-09" db="EMBL/GenBank/DDBJ databases">
        <title>Genome sequencing of Lachnoanaerobaculum umeaense DSM 23576.</title>
        <authorList>
            <person name="Kook J.-K."/>
            <person name="Park S.-N."/>
            <person name="Lim Y.K."/>
        </authorList>
    </citation>
    <scope>NUCLEOTIDE SEQUENCE [LARGE SCALE GENOMIC DNA]</scope>
    <source>
        <strain evidence="3">DSM 23576 \ CCUG 58757</strain>
    </source>
</reference>
<evidence type="ECO:0000259" key="1">
    <source>
        <dbReference type="SMART" id="SM00481"/>
    </source>
</evidence>
<dbReference type="Gene3D" id="3.20.20.140">
    <property type="entry name" value="Metal-dependent hydrolases"/>
    <property type="match status" value="1"/>
</dbReference>
<gene>
    <name evidence="2" type="ORF">D4A81_05505</name>
</gene>
<name>A0A385Q4K4_9FIRM</name>
<dbReference type="SUPFAM" id="SSF89550">
    <property type="entry name" value="PHP domain-like"/>
    <property type="match status" value="1"/>
</dbReference>
<dbReference type="OrthoDB" id="9804333at2"/>
<evidence type="ECO:0000313" key="3">
    <source>
        <dbReference type="Proteomes" id="UP000265562"/>
    </source>
</evidence>
<dbReference type="CDD" id="cd07438">
    <property type="entry name" value="PHP_HisPPase_AMP"/>
    <property type="match status" value="1"/>
</dbReference>
<dbReference type="InterPro" id="IPR052018">
    <property type="entry name" value="PHP_domain"/>
</dbReference>
<keyword evidence="3" id="KW-1185">Reference proteome</keyword>
<dbReference type="Gene3D" id="1.10.150.650">
    <property type="match status" value="1"/>
</dbReference>
<organism evidence="2 3">
    <name type="scientific">Lachnoanaerobaculum umeaense</name>
    <dbReference type="NCBI Taxonomy" id="617123"/>
    <lineage>
        <taxon>Bacteria</taxon>
        <taxon>Bacillati</taxon>
        <taxon>Bacillota</taxon>
        <taxon>Clostridia</taxon>
        <taxon>Lachnospirales</taxon>
        <taxon>Lachnospiraceae</taxon>
        <taxon>Lachnoanaerobaculum</taxon>
    </lineage>
</organism>
<proteinExistence type="predicted"/>
<dbReference type="EMBL" id="CP032364">
    <property type="protein sequence ID" value="AYB00810.1"/>
    <property type="molecule type" value="Genomic_DNA"/>
</dbReference>
<dbReference type="InterPro" id="IPR003141">
    <property type="entry name" value="Pol/His_phosphatase_N"/>
</dbReference>
<dbReference type="InterPro" id="IPR016195">
    <property type="entry name" value="Pol/histidinol_Pase-like"/>
</dbReference>
<dbReference type="AlphaFoldDB" id="A0A385Q4K4"/>
<dbReference type="GO" id="GO:0004534">
    <property type="term" value="F:5'-3' RNA exonuclease activity"/>
    <property type="evidence" value="ECO:0007669"/>
    <property type="project" value="TreeGrafter"/>
</dbReference>
<dbReference type="Proteomes" id="UP000265562">
    <property type="component" value="Chromosome"/>
</dbReference>
<evidence type="ECO:0000313" key="2">
    <source>
        <dbReference type="EMBL" id="AYB00810.1"/>
    </source>
</evidence>
<dbReference type="SMART" id="SM00481">
    <property type="entry name" value="POLIIIAc"/>
    <property type="match status" value="1"/>
</dbReference>
<feature type="domain" description="Polymerase/histidinol phosphatase N-terminal" evidence="1">
    <location>
        <begin position="4"/>
        <end position="69"/>
    </location>
</feature>
<dbReference type="KEGG" id="lua:D4A81_05505"/>
<dbReference type="PANTHER" id="PTHR42924:SF3">
    <property type="entry name" value="POLYMERASE_HISTIDINOL PHOSPHATASE N-TERMINAL DOMAIN-CONTAINING PROTEIN"/>
    <property type="match status" value="1"/>
</dbReference>
<accession>A0A385Q4K4</accession>
<dbReference type="Pfam" id="PF02811">
    <property type="entry name" value="PHP"/>
    <property type="match status" value="1"/>
</dbReference>
<sequence>MKYIDLHTHSTASDGTCSPTEVAVLAKEAGLNIIALTDHDTMVGVEECFKKGLELDLPVIAGVEMSCVYRSKEIHILGYLLPDSFPPKYLEVSDEIFEDLNFFAQERSNRNAEIIERFKNDGIFISKNDLNNGNPNAQITRAHFSNALIKLGLVKDKAEAFDKYLEYGGKYIPVKKITTVRCMEFLTKHNFFISLAHPFQYKFSDYELEELLTHLIDLGLKGVEVYHSTHSNTDINKLYSLAEKYNLLPTGGSDFHGGNKPGLYIGKGYGDLQIPFELIQNILNRRAYG</sequence>
<dbReference type="GO" id="GO:0035312">
    <property type="term" value="F:5'-3' DNA exonuclease activity"/>
    <property type="evidence" value="ECO:0007669"/>
    <property type="project" value="TreeGrafter"/>
</dbReference>